<reference evidence="2" key="1">
    <citation type="submission" date="2020-10" db="EMBL/GenBank/DDBJ databases">
        <title>Coscinodiscus wailesii mitochondrion complete genome.</title>
        <authorList>
            <person name="Huang H."/>
        </authorList>
    </citation>
    <scope>NUCLEOTIDE SEQUENCE</scope>
</reference>
<sequence length="151" mass="18627">MNIHIHLKTKKKLIIRKYLYYFKEIMFKYNWIQLDFKVNQKKTSTSFFSVLKSPFVFKTAQEHIGYNYYKVFLHIFIINKYLFYIFFKKIFKNLSQDIFNKLLLTSSSFVKQKKIINKLNVNNYYMIKNIKTDYLRTFDLFGEVLLKKKFK</sequence>
<evidence type="ECO:0000256" key="1">
    <source>
        <dbReference type="SAM" id="Phobius"/>
    </source>
</evidence>
<organism evidence="2">
    <name type="scientific">Coscinodiscus wailesii</name>
    <dbReference type="NCBI Taxonomy" id="671091"/>
    <lineage>
        <taxon>Eukaryota</taxon>
        <taxon>Sar</taxon>
        <taxon>Stramenopiles</taxon>
        <taxon>Ochrophyta</taxon>
        <taxon>Bacillariophyta</taxon>
        <taxon>Coscinodiscophyceae</taxon>
        <taxon>Coscinodiscophycidae</taxon>
        <taxon>Coscinodiscales</taxon>
        <taxon>Coscinodiscaceae</taxon>
        <taxon>Coscinodiscus</taxon>
    </lineage>
</organism>
<dbReference type="AlphaFoldDB" id="A0A7T8JJL1"/>
<keyword evidence="2" id="KW-0496">Mitochondrion</keyword>
<evidence type="ECO:0000313" key="2">
    <source>
        <dbReference type="EMBL" id="QQP21839.1"/>
    </source>
</evidence>
<keyword evidence="1" id="KW-0472">Membrane</keyword>
<name>A0A7T8JJL1_9STRA</name>
<keyword evidence="2" id="KW-0687">Ribonucleoprotein</keyword>
<proteinExistence type="predicted"/>
<protein>
    <submittedName>
        <fullName evidence="2">Ribosomal protein S10</fullName>
    </submittedName>
</protein>
<geneLocation type="mitochondrion" evidence="2"/>
<dbReference type="EMBL" id="MW122841">
    <property type="protein sequence ID" value="QQP21839.1"/>
    <property type="molecule type" value="Genomic_DNA"/>
</dbReference>
<dbReference type="RefSeq" id="YP_010147278.1">
    <property type="nucleotide sequence ID" value="NC_057078.1"/>
</dbReference>
<dbReference type="SUPFAM" id="SSF54999">
    <property type="entry name" value="Ribosomal protein S10"/>
    <property type="match status" value="1"/>
</dbReference>
<dbReference type="Gene3D" id="3.30.70.600">
    <property type="entry name" value="Ribosomal protein S10 domain"/>
    <property type="match status" value="1"/>
</dbReference>
<accession>A0A7T8JJL1</accession>
<dbReference type="InterPro" id="IPR036838">
    <property type="entry name" value="Ribosomal_uS10_dom_sf"/>
</dbReference>
<feature type="transmembrane region" description="Helical" evidence="1">
    <location>
        <begin position="68"/>
        <end position="87"/>
    </location>
</feature>
<keyword evidence="2" id="KW-0689">Ribosomal protein</keyword>
<dbReference type="GeneID" id="67145344"/>
<gene>
    <name evidence="2" type="primary">rps10</name>
</gene>
<dbReference type="GO" id="GO:0005840">
    <property type="term" value="C:ribosome"/>
    <property type="evidence" value="ECO:0007669"/>
    <property type="project" value="UniProtKB-KW"/>
</dbReference>
<keyword evidence="1" id="KW-0812">Transmembrane</keyword>
<keyword evidence="1" id="KW-1133">Transmembrane helix</keyword>